<dbReference type="InterPro" id="IPR044299">
    <property type="entry name" value="GIS3/ZFP5/ZFP6"/>
</dbReference>
<feature type="region of interest" description="Disordered" evidence="2">
    <location>
        <begin position="17"/>
        <end position="37"/>
    </location>
</feature>
<dbReference type="GO" id="GO:0009740">
    <property type="term" value="P:gibberellic acid mediated signaling pathway"/>
    <property type="evidence" value="ECO:0007669"/>
    <property type="project" value="TreeGrafter"/>
</dbReference>
<keyword evidence="1" id="KW-0479">Metal-binding</keyword>
<organism evidence="4 5">
    <name type="scientific">Trema orientale</name>
    <name type="common">Charcoal tree</name>
    <name type="synonym">Celtis orientalis</name>
    <dbReference type="NCBI Taxonomy" id="63057"/>
    <lineage>
        <taxon>Eukaryota</taxon>
        <taxon>Viridiplantae</taxon>
        <taxon>Streptophyta</taxon>
        <taxon>Embryophyta</taxon>
        <taxon>Tracheophyta</taxon>
        <taxon>Spermatophyta</taxon>
        <taxon>Magnoliopsida</taxon>
        <taxon>eudicotyledons</taxon>
        <taxon>Gunneridae</taxon>
        <taxon>Pentapetalae</taxon>
        <taxon>rosids</taxon>
        <taxon>fabids</taxon>
        <taxon>Rosales</taxon>
        <taxon>Cannabaceae</taxon>
        <taxon>Trema</taxon>
    </lineage>
</organism>
<dbReference type="GO" id="GO:0003700">
    <property type="term" value="F:DNA-binding transcription factor activity"/>
    <property type="evidence" value="ECO:0007669"/>
    <property type="project" value="TreeGrafter"/>
</dbReference>
<keyword evidence="1" id="KW-0863">Zinc-finger</keyword>
<dbReference type="PANTHER" id="PTHR46353:SF5">
    <property type="entry name" value="ZINC FINGER PROTEIN 5"/>
    <property type="match status" value="1"/>
</dbReference>
<dbReference type="GO" id="GO:0009736">
    <property type="term" value="P:cytokinin-activated signaling pathway"/>
    <property type="evidence" value="ECO:0007669"/>
    <property type="project" value="TreeGrafter"/>
</dbReference>
<name>A0A2P5F6C2_TREOI</name>
<evidence type="ECO:0000313" key="5">
    <source>
        <dbReference type="Proteomes" id="UP000237000"/>
    </source>
</evidence>
<keyword evidence="5" id="KW-1185">Reference proteome</keyword>
<dbReference type="GO" id="GO:0005634">
    <property type="term" value="C:nucleus"/>
    <property type="evidence" value="ECO:0007669"/>
    <property type="project" value="TreeGrafter"/>
</dbReference>
<dbReference type="STRING" id="63057.A0A2P5F6C2"/>
<dbReference type="GO" id="GO:0000976">
    <property type="term" value="F:transcription cis-regulatory region binding"/>
    <property type="evidence" value="ECO:0007669"/>
    <property type="project" value="TreeGrafter"/>
</dbReference>
<evidence type="ECO:0000313" key="4">
    <source>
        <dbReference type="EMBL" id="PON93330.1"/>
    </source>
</evidence>
<evidence type="ECO:0000256" key="1">
    <source>
        <dbReference type="PROSITE-ProRule" id="PRU00042"/>
    </source>
</evidence>
<reference evidence="5" key="1">
    <citation type="submission" date="2016-06" db="EMBL/GenBank/DDBJ databases">
        <title>Parallel loss of symbiosis genes in relatives of nitrogen-fixing non-legume Parasponia.</title>
        <authorList>
            <person name="Van Velzen R."/>
            <person name="Holmer R."/>
            <person name="Bu F."/>
            <person name="Rutten L."/>
            <person name="Van Zeijl A."/>
            <person name="Liu W."/>
            <person name="Santuari L."/>
            <person name="Cao Q."/>
            <person name="Sharma T."/>
            <person name="Shen D."/>
            <person name="Roswanjaya Y."/>
            <person name="Wardhani T."/>
            <person name="Kalhor M.S."/>
            <person name="Jansen J."/>
            <person name="Van den Hoogen J."/>
            <person name="Gungor B."/>
            <person name="Hartog M."/>
            <person name="Hontelez J."/>
            <person name="Verver J."/>
            <person name="Yang W.-C."/>
            <person name="Schijlen E."/>
            <person name="Repin R."/>
            <person name="Schilthuizen M."/>
            <person name="Schranz E."/>
            <person name="Heidstra R."/>
            <person name="Miyata K."/>
            <person name="Fedorova E."/>
            <person name="Kohlen W."/>
            <person name="Bisseling T."/>
            <person name="Smit S."/>
            <person name="Geurts R."/>
        </authorList>
    </citation>
    <scope>NUCLEOTIDE SEQUENCE [LARGE SCALE GENOMIC DNA]</scope>
    <source>
        <strain evidence="5">cv. RG33-2</strain>
    </source>
</reference>
<dbReference type="EMBL" id="JXTC01000059">
    <property type="protein sequence ID" value="PON93330.1"/>
    <property type="molecule type" value="Genomic_DNA"/>
</dbReference>
<dbReference type="InParanoid" id="A0A2P5F6C2"/>
<dbReference type="SUPFAM" id="SSF57667">
    <property type="entry name" value="beta-beta-alpha zinc fingers"/>
    <property type="match status" value="1"/>
</dbReference>
<accession>A0A2P5F6C2</accession>
<proteinExistence type="predicted"/>
<dbReference type="Gene3D" id="3.30.160.60">
    <property type="entry name" value="Classic Zinc Finger"/>
    <property type="match status" value="1"/>
</dbReference>
<dbReference type="PROSITE" id="PS50157">
    <property type="entry name" value="ZINC_FINGER_C2H2_2"/>
    <property type="match status" value="1"/>
</dbReference>
<dbReference type="OrthoDB" id="1939583at2759"/>
<evidence type="ECO:0000259" key="3">
    <source>
        <dbReference type="PROSITE" id="PS50157"/>
    </source>
</evidence>
<dbReference type="GO" id="GO:0008270">
    <property type="term" value="F:zinc ion binding"/>
    <property type="evidence" value="ECO:0007669"/>
    <property type="project" value="UniProtKB-KW"/>
</dbReference>
<dbReference type="Proteomes" id="UP000237000">
    <property type="component" value="Unassembled WGS sequence"/>
</dbReference>
<evidence type="ECO:0000256" key="2">
    <source>
        <dbReference type="SAM" id="MobiDB-lite"/>
    </source>
</evidence>
<dbReference type="PROSITE" id="PS00028">
    <property type="entry name" value="ZINC_FINGER_C2H2_1"/>
    <property type="match status" value="1"/>
</dbReference>
<dbReference type="GO" id="GO:0010090">
    <property type="term" value="P:trichome morphogenesis"/>
    <property type="evidence" value="ECO:0007669"/>
    <property type="project" value="InterPro"/>
</dbReference>
<dbReference type="AlphaFoldDB" id="A0A2P5F6C2"/>
<gene>
    <name evidence="4" type="ORF">TorRG33x02_109010</name>
</gene>
<dbReference type="PANTHER" id="PTHR46353">
    <property type="entry name" value="ZINC FINGER PROTEIN 5"/>
    <property type="match status" value="1"/>
</dbReference>
<sequence length="150" mass="17406">MEKKSLRLFGFEVNPCANGEKRRRNSEEENQTSMSMDEAGFEVEDSDAKDGLICQLEHKKHRCEFCDREFINSQALGGHQNAHKKERLKKRRMLLQTKRALLFPQPHQNPGGLTIYHSPQTQCYIDFSSSKLAFYIELHISFNSSDQNQV</sequence>
<keyword evidence="1" id="KW-0862">Zinc</keyword>
<dbReference type="InterPro" id="IPR013087">
    <property type="entry name" value="Znf_C2H2_type"/>
</dbReference>
<comment type="caution">
    <text evidence="4">The sequence shown here is derived from an EMBL/GenBank/DDBJ whole genome shotgun (WGS) entry which is preliminary data.</text>
</comment>
<protein>
    <submittedName>
        <fullName evidence="4">Yin/yang transcription factor</fullName>
    </submittedName>
</protein>
<feature type="domain" description="C2H2-type" evidence="3">
    <location>
        <begin position="61"/>
        <end position="88"/>
    </location>
</feature>
<dbReference type="InterPro" id="IPR036236">
    <property type="entry name" value="Znf_C2H2_sf"/>
</dbReference>